<keyword evidence="1" id="KW-0812">Transmembrane</keyword>
<keyword evidence="1" id="KW-1133">Transmembrane helix</keyword>
<dbReference type="InterPro" id="IPR005074">
    <property type="entry name" value="Peptidase_C39"/>
</dbReference>
<sequence>MTYFREASSLLKGDGVRFIVIILLMIASQGVAQASWTAQRFDGQKKQIHDNTCGIASLVFILEKYYKRGVSESELIGLAGIKPEYSFLDLARLAKKHSINTLGVKITSDQLDKIHSPTILYIKRFGQDHFVVFQGITNHLVQIYDPAWGYLNYTIQQFDHYWRAGDDAGRALIFLDDIKVNINPDIIFQKRIPVE</sequence>
<organism evidence="3 6">
    <name type="scientific">Winslowiella iniecta</name>
    <dbReference type="NCBI Taxonomy" id="1560201"/>
    <lineage>
        <taxon>Bacteria</taxon>
        <taxon>Pseudomonadati</taxon>
        <taxon>Pseudomonadota</taxon>
        <taxon>Gammaproteobacteria</taxon>
        <taxon>Enterobacterales</taxon>
        <taxon>Erwiniaceae</taxon>
        <taxon>Winslowiella</taxon>
    </lineage>
</organism>
<feature type="domain" description="Peptidase C39" evidence="2">
    <location>
        <begin position="47"/>
        <end position="169"/>
    </location>
</feature>
<dbReference type="EMBL" id="JRXF01000005">
    <property type="protein sequence ID" value="KOC94511.1"/>
    <property type="molecule type" value="Genomic_DNA"/>
</dbReference>
<gene>
    <name evidence="3" type="ORF">NG42_04645</name>
    <name evidence="4" type="ORF">NG43_04855</name>
</gene>
<evidence type="ECO:0000313" key="4">
    <source>
        <dbReference type="EMBL" id="KOC94511.1"/>
    </source>
</evidence>
<accession>A0A0L7T822</accession>
<dbReference type="GO" id="GO:0005524">
    <property type="term" value="F:ATP binding"/>
    <property type="evidence" value="ECO:0007669"/>
    <property type="project" value="InterPro"/>
</dbReference>
<evidence type="ECO:0000313" key="6">
    <source>
        <dbReference type="Proteomes" id="UP000037088"/>
    </source>
</evidence>
<dbReference type="PROSITE" id="PS50990">
    <property type="entry name" value="PEPTIDASE_C39"/>
    <property type="match status" value="1"/>
</dbReference>
<dbReference type="GO" id="GO:0008233">
    <property type="term" value="F:peptidase activity"/>
    <property type="evidence" value="ECO:0007669"/>
    <property type="project" value="InterPro"/>
</dbReference>
<proteinExistence type="predicted"/>
<protein>
    <recommendedName>
        <fullName evidence="2">Peptidase C39 domain-containing protein</fullName>
    </recommendedName>
</protein>
<evidence type="ECO:0000259" key="2">
    <source>
        <dbReference type="PROSITE" id="PS50990"/>
    </source>
</evidence>
<dbReference type="STRING" id="1560201.NG42_04645"/>
<dbReference type="Pfam" id="PF03412">
    <property type="entry name" value="Peptidase_C39"/>
    <property type="match status" value="1"/>
</dbReference>
<dbReference type="EMBL" id="JRXE01000005">
    <property type="protein sequence ID" value="KOC91537.1"/>
    <property type="molecule type" value="Genomic_DNA"/>
</dbReference>
<feature type="transmembrane region" description="Helical" evidence="1">
    <location>
        <begin position="15"/>
        <end position="36"/>
    </location>
</feature>
<evidence type="ECO:0000313" key="5">
    <source>
        <dbReference type="Proteomes" id="UP000036851"/>
    </source>
</evidence>
<dbReference type="Gene3D" id="3.90.70.10">
    <property type="entry name" value="Cysteine proteinases"/>
    <property type="match status" value="1"/>
</dbReference>
<dbReference type="Proteomes" id="UP000036851">
    <property type="component" value="Unassembled WGS sequence"/>
</dbReference>
<dbReference type="Proteomes" id="UP000037088">
    <property type="component" value="Unassembled WGS sequence"/>
</dbReference>
<dbReference type="GO" id="GO:0006508">
    <property type="term" value="P:proteolysis"/>
    <property type="evidence" value="ECO:0007669"/>
    <property type="project" value="InterPro"/>
</dbReference>
<evidence type="ECO:0000313" key="3">
    <source>
        <dbReference type="EMBL" id="KOC91537.1"/>
    </source>
</evidence>
<keyword evidence="1" id="KW-0472">Membrane</keyword>
<evidence type="ECO:0000256" key="1">
    <source>
        <dbReference type="SAM" id="Phobius"/>
    </source>
</evidence>
<dbReference type="AlphaFoldDB" id="A0A0L7T822"/>
<name>A0A0L7T822_9GAMM</name>
<reference evidence="5 6" key="1">
    <citation type="journal article" date="2015" name="Int. J. Syst. Evol. Microbiol.">
        <title>Erwinia iniecta sp. nov., isolated from Russian wheat aphids (Diuraphis noxia).</title>
        <authorList>
            <person name="Campillo T."/>
            <person name="Luna E."/>
            <person name="Portier P."/>
            <person name="Fischer-Le Saux M."/>
            <person name="Lapitan N."/>
            <person name="Tisserat N.A."/>
            <person name="Leach J.E."/>
        </authorList>
    </citation>
    <scope>NUCLEOTIDE SEQUENCE [LARGE SCALE GENOMIC DNA]</scope>
    <source>
        <strain evidence="3 6">B120</strain>
        <strain evidence="4 5">B149</strain>
    </source>
</reference>
<comment type="caution">
    <text evidence="3">The sequence shown here is derived from an EMBL/GenBank/DDBJ whole genome shotgun (WGS) entry which is preliminary data.</text>
</comment>
<keyword evidence="6" id="KW-1185">Reference proteome</keyword>
<dbReference type="GO" id="GO:0016020">
    <property type="term" value="C:membrane"/>
    <property type="evidence" value="ECO:0007669"/>
    <property type="project" value="InterPro"/>
</dbReference>
<dbReference type="PATRIC" id="fig|1560201.3.peg.1001"/>